<organism evidence="2 3">
    <name type="scientific">Thermoleptolyngbya sichuanensis A183</name>
    <dbReference type="NCBI Taxonomy" id="2737172"/>
    <lineage>
        <taxon>Bacteria</taxon>
        <taxon>Bacillati</taxon>
        <taxon>Cyanobacteriota</taxon>
        <taxon>Cyanophyceae</taxon>
        <taxon>Oculatellales</taxon>
        <taxon>Oculatellaceae</taxon>
        <taxon>Thermoleptolyngbya</taxon>
        <taxon>Thermoleptolyngbya sichuanensis</taxon>
    </lineage>
</organism>
<proteinExistence type="predicted"/>
<name>A0A6M8BGD8_9CYAN</name>
<dbReference type="GO" id="GO:0003676">
    <property type="term" value="F:nucleic acid binding"/>
    <property type="evidence" value="ECO:0007669"/>
    <property type="project" value="InterPro"/>
</dbReference>
<dbReference type="AlphaFoldDB" id="A0A6M8BGD8"/>
<dbReference type="KEGG" id="theu:HPC62_11265"/>
<accession>A0A6M8BGD8</accession>
<sequence>MQKWVADGLLVGLATIVLGSTASALFPRNSIASIASSSLGAVSSSMVLARRRTRLLPKSEEPEENAYPQLPELSEKHVSDVLEESDSAEHTPFSEPVLDKNSKASLIENPSTNPSTEDTSEEAENLQLLDGRLSEEVAIKWLANRGVSVMDQPELDPHTEEIFNKHAVRLGNKYKDEDGQPQLSRLLGQIKWSITNERNLTCHLSRASQKQIGTITQFGKDLDKDTLFFSRYKYFPGEKIIRASVRNRPDTRSFFTGGWFERFIEYKVSDFLQRSNLSYSRLMNRLIQFSNGDSFELDLFYVVEGKPLLIECKTGRDRDAYQKFSDRRKRLSISPERAFLVILDFDPDETEQLSAVWKFNIVGQDNLIPQIEAALGSN</sequence>
<gene>
    <name evidence="2" type="ORF">HPC62_11265</name>
</gene>
<dbReference type="Proteomes" id="UP000505210">
    <property type="component" value="Chromosome"/>
</dbReference>
<evidence type="ECO:0000256" key="1">
    <source>
        <dbReference type="SAM" id="MobiDB-lite"/>
    </source>
</evidence>
<evidence type="ECO:0000313" key="3">
    <source>
        <dbReference type="Proteomes" id="UP000505210"/>
    </source>
</evidence>
<reference evidence="2 3" key="1">
    <citation type="submission" date="2020-05" db="EMBL/GenBank/DDBJ databases">
        <title>Complete genome sequence of of a novel Thermoleptolyngbya strain isolated from hot springs of Ganzi, Sichuan China.</title>
        <authorList>
            <person name="Tang J."/>
            <person name="Daroch M."/>
            <person name="Li L."/>
            <person name="Waleron K."/>
            <person name="Waleron M."/>
            <person name="Waleron M."/>
        </authorList>
    </citation>
    <scope>NUCLEOTIDE SEQUENCE [LARGE SCALE GENOMIC DNA]</scope>
    <source>
        <strain evidence="2 3">PKUAC-SCTA183</strain>
    </source>
</reference>
<evidence type="ECO:0000313" key="2">
    <source>
        <dbReference type="EMBL" id="QKD82681.1"/>
    </source>
</evidence>
<feature type="compositionally biased region" description="Polar residues" evidence="1">
    <location>
        <begin position="108"/>
        <end position="117"/>
    </location>
</feature>
<protein>
    <submittedName>
        <fullName evidence="2">Uncharacterized protein</fullName>
    </submittedName>
</protein>
<dbReference type="SUPFAM" id="SSF52980">
    <property type="entry name" value="Restriction endonuclease-like"/>
    <property type="match status" value="1"/>
</dbReference>
<dbReference type="InterPro" id="IPR011335">
    <property type="entry name" value="Restrct_endonuc-II-like"/>
</dbReference>
<dbReference type="Gene3D" id="3.40.1350.10">
    <property type="match status" value="1"/>
</dbReference>
<dbReference type="InterPro" id="IPR011856">
    <property type="entry name" value="tRNA_endonuc-like_dom_sf"/>
</dbReference>
<feature type="region of interest" description="Disordered" evidence="1">
    <location>
        <begin position="80"/>
        <end position="122"/>
    </location>
</feature>
<dbReference type="EMBL" id="CP053661">
    <property type="protein sequence ID" value="QKD82681.1"/>
    <property type="molecule type" value="Genomic_DNA"/>
</dbReference>
<dbReference type="RefSeq" id="WP_172355697.1">
    <property type="nucleotide sequence ID" value="NZ_CP053661.1"/>
</dbReference>
<keyword evidence="3" id="KW-1185">Reference proteome</keyword>
<feature type="region of interest" description="Disordered" evidence="1">
    <location>
        <begin position="55"/>
        <end position="74"/>
    </location>
</feature>